<dbReference type="SUPFAM" id="SSF52047">
    <property type="entry name" value="RNI-like"/>
    <property type="match status" value="1"/>
</dbReference>
<dbReference type="Proteomes" id="UP000663827">
    <property type="component" value="Unassembled WGS sequence"/>
</dbReference>
<dbReference type="InterPro" id="IPR032675">
    <property type="entry name" value="LRR_dom_sf"/>
</dbReference>
<dbReference type="EMBL" id="CAJNJQ010006537">
    <property type="protein sequence ID" value="CAE7230885.1"/>
    <property type="molecule type" value="Genomic_DNA"/>
</dbReference>
<dbReference type="Proteomes" id="UP000663850">
    <property type="component" value="Unassembled WGS sequence"/>
</dbReference>
<gene>
    <name evidence="2" type="ORF">RDB_LOCUS185851</name>
    <name evidence="1" type="ORF">RDB_LOCUS94293</name>
</gene>
<dbReference type="AlphaFoldDB" id="A0A8H3CUP8"/>
<dbReference type="Gene3D" id="3.80.10.10">
    <property type="entry name" value="Ribonuclease Inhibitor"/>
    <property type="match status" value="1"/>
</dbReference>
<sequence>MHKSVLCPSPSFIQEWENAGASLASAISRFLDLSTQLESQCIKTETTPSDLIALIDSSLSSFQTRLNGQLTQARLALVKTRNRLTRASSILRLPEEVLTDIFLHFVYSSHEDNRFSDVRMMDSAVELIYRRLHVLLGVCASWRNIAISCGSLWFLIPIVDPTVGRPRALATELSVQRAGNRPLHLAVFKPHYSYTRLQTLAPRFSQVESINIWSDSESGIELHEIIRMLLTKGPKSLSKLSLKHLALSSLPPDSPFNHFTRPVPQLLARIKSLSTLRISNITVAWERVSFSRKLTEFWIGDVVLDEFSTLGFFAALVSAPELQHLTIVSTRVMRDDDSLIQAVPNTFALPKLKTMHLENLPYSFLDLLYTVIARGPYRLTLIPGETFFYNYPLEETVAEEDIYDLFERRPVHTLVVAREDQGFWEVESTLRTLLRLVPALKVLTLNFYEFDRSLLKCLARARGCSAFPKLEVLEIHASVFPMSLEELKEELSHILEHHPIKRMVIGGRIPSPTNPKDEKLLDEDNDTIRWLKTKVPQVYVSADVDNPPTFAEKWQLWDI</sequence>
<accession>A0A8H3CUP8</accession>
<comment type="caution">
    <text evidence="1">The sequence shown here is derived from an EMBL/GenBank/DDBJ whole genome shotgun (WGS) entry which is preliminary data.</text>
</comment>
<proteinExistence type="predicted"/>
<reference evidence="1" key="1">
    <citation type="submission" date="2021-01" db="EMBL/GenBank/DDBJ databases">
        <authorList>
            <person name="Kaushik A."/>
        </authorList>
    </citation>
    <scope>NUCLEOTIDE SEQUENCE</scope>
    <source>
        <strain evidence="2">AG5</strain>
        <strain evidence="1">Type strain: AG8-Rh-89/</strain>
    </source>
</reference>
<organism evidence="1 3">
    <name type="scientific">Rhizoctonia solani</name>
    <dbReference type="NCBI Taxonomy" id="456999"/>
    <lineage>
        <taxon>Eukaryota</taxon>
        <taxon>Fungi</taxon>
        <taxon>Dikarya</taxon>
        <taxon>Basidiomycota</taxon>
        <taxon>Agaricomycotina</taxon>
        <taxon>Agaricomycetes</taxon>
        <taxon>Cantharellales</taxon>
        <taxon>Ceratobasidiaceae</taxon>
        <taxon>Rhizoctonia</taxon>
    </lineage>
</organism>
<name>A0A8H3CUP8_9AGAM</name>
<protein>
    <recommendedName>
        <fullName evidence="4">F-box domain-containing protein</fullName>
    </recommendedName>
</protein>
<dbReference type="EMBL" id="CAJMWZ010005069">
    <property type="protein sequence ID" value="CAE6500141.1"/>
    <property type="molecule type" value="Genomic_DNA"/>
</dbReference>
<evidence type="ECO:0000313" key="1">
    <source>
        <dbReference type="EMBL" id="CAE6500141.1"/>
    </source>
</evidence>
<evidence type="ECO:0008006" key="4">
    <source>
        <dbReference type="Google" id="ProtNLM"/>
    </source>
</evidence>
<evidence type="ECO:0000313" key="3">
    <source>
        <dbReference type="Proteomes" id="UP000663850"/>
    </source>
</evidence>
<evidence type="ECO:0000313" key="2">
    <source>
        <dbReference type="EMBL" id="CAE7230885.1"/>
    </source>
</evidence>